<dbReference type="AlphaFoldDB" id="A0A194RLK1"/>
<keyword evidence="1" id="KW-0808">Transferase</keyword>
<sequence length="166" mass="19009">MIDSGDNSETATVDIKKQVKEILVIQDEGFFVHDTGDTYNGSFEVKKKDRSIKMHGPGIYTTAEGDAYAGYWENDKLGVNDEVMISYQDGSRYQGLLKDWSYTGRGRYYYPDGTILQCEFVDNCPVGNLTLIDPNGHTWLGKAEHGYCWFQPVNHLYVMLETRKRR</sequence>
<dbReference type="Proteomes" id="UP000053240">
    <property type="component" value="Unassembled WGS sequence"/>
</dbReference>
<dbReference type="InParanoid" id="A0A194RLK1"/>
<dbReference type="GO" id="GO:0016301">
    <property type="term" value="F:kinase activity"/>
    <property type="evidence" value="ECO:0007669"/>
    <property type="project" value="UniProtKB-KW"/>
</dbReference>
<keyword evidence="1" id="KW-0418">Kinase</keyword>
<dbReference type="InterPro" id="IPR052849">
    <property type="entry name" value="MORN_repeat_protein"/>
</dbReference>
<dbReference type="STRING" id="76193.A0A194RLK1"/>
<reference evidence="1 2" key="1">
    <citation type="journal article" date="2015" name="Nat. Commun.">
        <title>Outbred genome sequencing and CRISPR/Cas9 gene editing in butterflies.</title>
        <authorList>
            <person name="Li X."/>
            <person name="Fan D."/>
            <person name="Zhang W."/>
            <person name="Liu G."/>
            <person name="Zhang L."/>
            <person name="Zhao L."/>
            <person name="Fang X."/>
            <person name="Chen L."/>
            <person name="Dong Y."/>
            <person name="Chen Y."/>
            <person name="Ding Y."/>
            <person name="Zhao R."/>
            <person name="Feng M."/>
            <person name="Zhu Y."/>
            <person name="Feng Y."/>
            <person name="Jiang X."/>
            <person name="Zhu D."/>
            <person name="Xiang H."/>
            <person name="Feng X."/>
            <person name="Li S."/>
            <person name="Wang J."/>
            <person name="Zhang G."/>
            <person name="Kronforst M.R."/>
            <person name="Wang W."/>
        </authorList>
    </citation>
    <scope>NUCLEOTIDE SEQUENCE [LARGE SCALE GENOMIC DNA]</scope>
    <source>
        <strain evidence="1">Ya'a_city_454_Pm</strain>
        <tissue evidence="1">Whole body</tissue>
    </source>
</reference>
<evidence type="ECO:0000313" key="2">
    <source>
        <dbReference type="Proteomes" id="UP000053240"/>
    </source>
</evidence>
<name>A0A194RLK1_PAPMA</name>
<accession>A0A194RLK1</accession>
<dbReference type="EMBL" id="KQ459989">
    <property type="protein sequence ID" value="KPJ18713.1"/>
    <property type="molecule type" value="Genomic_DNA"/>
</dbReference>
<proteinExistence type="predicted"/>
<dbReference type="SUPFAM" id="SSF82185">
    <property type="entry name" value="Histone H3 K4-specific methyltransferase SET7/9 N-terminal domain"/>
    <property type="match status" value="1"/>
</dbReference>
<dbReference type="KEGG" id="pmac:106720999"/>
<evidence type="ECO:0000313" key="1">
    <source>
        <dbReference type="EMBL" id="KPJ18713.1"/>
    </source>
</evidence>
<dbReference type="Gene3D" id="2.20.110.10">
    <property type="entry name" value="Histone H3 K4-specific methyltransferase SET7/9 N-terminal domain"/>
    <property type="match status" value="1"/>
</dbReference>
<dbReference type="PANTHER" id="PTHR46917">
    <property type="entry name" value="MORN REPEAT-CONTAINING PROTEIN 2"/>
    <property type="match status" value="1"/>
</dbReference>
<organism evidence="1 2">
    <name type="scientific">Papilio machaon</name>
    <name type="common">Old World swallowtail butterfly</name>
    <dbReference type="NCBI Taxonomy" id="76193"/>
    <lineage>
        <taxon>Eukaryota</taxon>
        <taxon>Metazoa</taxon>
        <taxon>Ecdysozoa</taxon>
        <taxon>Arthropoda</taxon>
        <taxon>Hexapoda</taxon>
        <taxon>Insecta</taxon>
        <taxon>Pterygota</taxon>
        <taxon>Neoptera</taxon>
        <taxon>Endopterygota</taxon>
        <taxon>Lepidoptera</taxon>
        <taxon>Glossata</taxon>
        <taxon>Ditrysia</taxon>
        <taxon>Papilionoidea</taxon>
        <taxon>Papilionidae</taxon>
        <taxon>Papilioninae</taxon>
        <taxon>Papilio</taxon>
    </lineage>
</organism>
<gene>
    <name evidence="1" type="ORF">RR48_10657</name>
</gene>
<keyword evidence="2" id="KW-1185">Reference proteome</keyword>
<protein>
    <submittedName>
        <fullName evidence="1">Phosphatidylinositol-4-phosphate 5-kinase 1</fullName>
    </submittedName>
</protein>
<dbReference type="PANTHER" id="PTHR46917:SF1">
    <property type="entry name" value="MORN REPEAT-CONTAINING PROTEIN 2"/>
    <property type="match status" value="1"/>
</dbReference>